<dbReference type="EMBL" id="FCOF02000004">
    <property type="protein sequence ID" value="SAK48398.1"/>
    <property type="molecule type" value="Genomic_DNA"/>
</dbReference>
<name>A0A157ZS99_9BURK</name>
<dbReference type="GO" id="GO:0097367">
    <property type="term" value="F:carbohydrate derivative binding"/>
    <property type="evidence" value="ECO:0007669"/>
    <property type="project" value="InterPro"/>
</dbReference>
<evidence type="ECO:0000259" key="11">
    <source>
        <dbReference type="PROSITE" id="PS51464"/>
    </source>
</evidence>
<feature type="binding site" evidence="10">
    <location>
        <position position="176"/>
    </location>
    <ligand>
        <name>Zn(2+)</name>
        <dbReference type="ChEBI" id="CHEBI:29105"/>
    </ligand>
</feature>
<feature type="domain" description="SIS" evidence="11">
    <location>
        <begin position="33"/>
        <end position="188"/>
    </location>
</feature>
<dbReference type="GO" id="GO:0005737">
    <property type="term" value="C:cytoplasm"/>
    <property type="evidence" value="ECO:0007669"/>
    <property type="project" value="UniProtKB-SubCell"/>
</dbReference>
<dbReference type="SUPFAM" id="SSF53697">
    <property type="entry name" value="SIS domain"/>
    <property type="match status" value="1"/>
</dbReference>
<dbReference type="Gene3D" id="3.40.50.10490">
    <property type="entry name" value="Glucose-6-phosphate isomerase like protein, domain 1"/>
    <property type="match status" value="1"/>
</dbReference>
<evidence type="ECO:0000256" key="4">
    <source>
        <dbReference type="ARBA" id="ARBA00009894"/>
    </source>
</evidence>
<keyword evidence="9 10" id="KW-0119">Carbohydrate metabolism</keyword>
<comment type="function">
    <text evidence="2 10">Catalyzes the isomerization of sedoheptulose 7-phosphate in D-glycero-D-manno-heptose 7-phosphate.</text>
</comment>
<evidence type="ECO:0000313" key="12">
    <source>
        <dbReference type="EMBL" id="SAK48398.1"/>
    </source>
</evidence>
<evidence type="ECO:0000256" key="10">
    <source>
        <dbReference type="HAMAP-Rule" id="MF_00067"/>
    </source>
</evidence>
<dbReference type="PANTHER" id="PTHR30390">
    <property type="entry name" value="SEDOHEPTULOSE 7-PHOSPHATE ISOMERASE / DNAA INITIATOR-ASSOCIATING FACTOR FOR REPLICATION INITIATION"/>
    <property type="match status" value="1"/>
</dbReference>
<comment type="catalytic activity">
    <reaction evidence="1 10">
        <text>2 D-sedoheptulose 7-phosphate = D-glycero-alpha-D-manno-heptose 7-phosphate + D-glycero-beta-D-manno-heptose 7-phosphate</text>
        <dbReference type="Rhea" id="RHEA:27489"/>
        <dbReference type="ChEBI" id="CHEBI:57483"/>
        <dbReference type="ChEBI" id="CHEBI:60203"/>
        <dbReference type="ChEBI" id="CHEBI:60204"/>
        <dbReference type="EC" id="5.3.1.28"/>
    </reaction>
</comment>
<keyword evidence="13" id="KW-1185">Reference proteome</keyword>
<dbReference type="InterPro" id="IPR050099">
    <property type="entry name" value="SIS_GmhA/DiaA_subfam"/>
</dbReference>
<evidence type="ECO:0000256" key="1">
    <source>
        <dbReference type="ARBA" id="ARBA00000348"/>
    </source>
</evidence>
<evidence type="ECO:0000256" key="8">
    <source>
        <dbReference type="ARBA" id="ARBA00023235"/>
    </source>
</evidence>
<dbReference type="NCBIfam" id="TIGR00441">
    <property type="entry name" value="gmhA"/>
    <property type="match status" value="1"/>
</dbReference>
<keyword evidence="5 10" id="KW-0963">Cytoplasm</keyword>
<proteinExistence type="inferred from homology"/>
<feature type="binding site" evidence="10">
    <location>
        <position position="121"/>
    </location>
    <ligand>
        <name>substrate</name>
    </ligand>
</feature>
<feature type="binding site" evidence="10">
    <location>
        <position position="61"/>
    </location>
    <ligand>
        <name>substrate</name>
    </ligand>
</feature>
<comment type="pathway">
    <text evidence="10">Carbohydrate biosynthesis; D-glycero-D-manno-heptose 7-phosphate biosynthesis; D-glycero-alpha-D-manno-heptose 7-phosphate and D-glycero-beta-D-manno-heptose 7-phosphate from sedoheptulose 7-phosphate: step 1/1.</text>
</comment>
<evidence type="ECO:0000256" key="2">
    <source>
        <dbReference type="ARBA" id="ARBA00003172"/>
    </source>
</evidence>
<dbReference type="InterPro" id="IPR004515">
    <property type="entry name" value="Phosphoheptose_Isoase"/>
</dbReference>
<evidence type="ECO:0000256" key="5">
    <source>
        <dbReference type="ARBA" id="ARBA00022490"/>
    </source>
</evidence>
<evidence type="ECO:0000313" key="13">
    <source>
        <dbReference type="Proteomes" id="UP000054870"/>
    </source>
</evidence>
<feature type="binding site" evidence="10">
    <location>
        <begin position="48"/>
        <end position="50"/>
    </location>
    <ligand>
        <name>substrate</name>
    </ligand>
</feature>
<dbReference type="GO" id="GO:0005975">
    <property type="term" value="P:carbohydrate metabolic process"/>
    <property type="evidence" value="ECO:0007669"/>
    <property type="project" value="UniProtKB-UniRule"/>
</dbReference>
<dbReference type="EC" id="5.3.1.28" evidence="10"/>
<feature type="binding site" evidence="10">
    <location>
        <begin position="90"/>
        <end position="91"/>
    </location>
    <ligand>
        <name>substrate</name>
    </ligand>
</feature>
<organism evidence="12 13">
    <name type="scientific">Caballeronia catudaia</name>
    <dbReference type="NCBI Taxonomy" id="1777136"/>
    <lineage>
        <taxon>Bacteria</taxon>
        <taxon>Pseudomonadati</taxon>
        <taxon>Pseudomonadota</taxon>
        <taxon>Betaproteobacteria</taxon>
        <taxon>Burkholderiales</taxon>
        <taxon>Burkholderiaceae</taxon>
        <taxon>Caballeronia</taxon>
    </lineage>
</organism>
<dbReference type="InterPro" id="IPR001347">
    <property type="entry name" value="SIS_dom"/>
</dbReference>
<comment type="subcellular location">
    <subcellularLocation>
        <location evidence="3 10">Cytoplasm</location>
    </subcellularLocation>
</comment>
<comment type="similarity">
    <text evidence="4 10">Belongs to the SIS family. GmhA subfamily.</text>
</comment>
<feature type="binding site" evidence="10">
    <location>
        <position position="168"/>
    </location>
    <ligand>
        <name>Zn(2+)</name>
        <dbReference type="ChEBI" id="CHEBI:29105"/>
    </ligand>
</feature>
<feature type="binding site" evidence="10">
    <location>
        <position position="168"/>
    </location>
    <ligand>
        <name>substrate</name>
    </ligand>
</feature>
<reference evidence="12" key="1">
    <citation type="submission" date="2016-01" db="EMBL/GenBank/DDBJ databases">
        <authorList>
            <person name="Peeters C."/>
        </authorList>
    </citation>
    <scope>NUCLEOTIDE SEQUENCE [LARGE SCALE GENOMIC DNA]</scope>
    <source>
        <strain evidence="12">LMG 29318</strain>
    </source>
</reference>
<keyword evidence="7 10" id="KW-0862">Zinc</keyword>
<keyword evidence="8 10" id="KW-0413">Isomerase</keyword>
<protein>
    <recommendedName>
        <fullName evidence="10">Phosphoheptose isomerase</fullName>
        <ecNumber evidence="10">5.3.1.28</ecNumber>
    </recommendedName>
    <alternativeName>
        <fullName evidence="10">Sedoheptulose 7-phosphate isomerase</fullName>
    </alternativeName>
</protein>
<dbReference type="UniPathway" id="UPA00041">
    <property type="reaction ID" value="UER00436"/>
</dbReference>
<dbReference type="GO" id="GO:2001061">
    <property type="term" value="P:D-glycero-D-manno-heptose 7-phosphate biosynthetic process"/>
    <property type="evidence" value="ECO:0007669"/>
    <property type="project" value="UniProtKB-UniPathway"/>
</dbReference>
<feature type="binding site" evidence="10">
    <location>
        <position position="61"/>
    </location>
    <ligand>
        <name>Zn(2+)</name>
        <dbReference type="ChEBI" id="CHEBI:29105"/>
    </ligand>
</feature>
<evidence type="ECO:0000256" key="9">
    <source>
        <dbReference type="ARBA" id="ARBA00023277"/>
    </source>
</evidence>
<accession>A0A157ZS99</accession>
<sequence length="195" mass="20492">MSSIFLANLDEHAAMISRLASLNEEIGAAIDIIATSMRHDGKLMLCGNGGSAADSQHLAAEFTGRFIKDRRPLPALALSTDTSALTCISNDYSFDDVFSRQIAALGRKGDTLIGISTSGNSANVLRAVEYAKEMGIHTIGLLGREGGKLAKLCDMSIIVPSSVTARIQEAHILIGHTICGAVEVALGLAHSVEQS</sequence>
<keyword evidence="6 10" id="KW-0479">Metal-binding</keyword>
<dbReference type="CDD" id="cd05006">
    <property type="entry name" value="SIS_GmhA"/>
    <property type="match status" value="1"/>
</dbReference>
<dbReference type="InterPro" id="IPR035461">
    <property type="entry name" value="GmhA/DiaA"/>
</dbReference>
<dbReference type="InterPro" id="IPR046348">
    <property type="entry name" value="SIS_dom_sf"/>
</dbReference>
<dbReference type="Proteomes" id="UP000054870">
    <property type="component" value="Unassembled WGS sequence"/>
</dbReference>
<dbReference type="GO" id="GO:0008968">
    <property type="term" value="F:D-sedoheptulose 7-phosphate isomerase activity"/>
    <property type="evidence" value="ECO:0007669"/>
    <property type="project" value="UniProtKB-UniRule"/>
</dbReference>
<dbReference type="HAMAP" id="MF_00067">
    <property type="entry name" value="GmhA"/>
    <property type="match status" value="1"/>
</dbReference>
<dbReference type="AlphaFoldDB" id="A0A157ZS99"/>
<comment type="miscellaneous">
    <text evidence="10">The reaction produces a racemic mixture of D-glycero-alpha-D-manno-heptose 7-phosphate and D-glycero-beta-D-manno-heptose 7-phosphate.</text>
</comment>
<dbReference type="Pfam" id="PF13580">
    <property type="entry name" value="SIS_2"/>
    <property type="match status" value="1"/>
</dbReference>
<comment type="caution">
    <text evidence="12">The sequence shown here is derived from an EMBL/GenBank/DDBJ whole genome shotgun (WGS) entry which is preliminary data.</text>
</comment>
<feature type="binding site" evidence="10">
    <location>
        <begin position="116"/>
        <end position="118"/>
    </location>
    <ligand>
        <name>substrate</name>
    </ligand>
</feature>
<dbReference type="PROSITE" id="PS51464">
    <property type="entry name" value="SIS"/>
    <property type="match status" value="1"/>
</dbReference>
<evidence type="ECO:0000256" key="7">
    <source>
        <dbReference type="ARBA" id="ARBA00022833"/>
    </source>
</evidence>
<dbReference type="RefSeq" id="WP_087086492.1">
    <property type="nucleotide sequence ID" value="NZ_FCOF02000004.1"/>
</dbReference>
<gene>
    <name evidence="10" type="primary">gmhA</name>
    <name evidence="12" type="ORF">AWB75_01131</name>
</gene>
<dbReference type="OrthoDB" id="9810929at2"/>
<feature type="binding site" evidence="10">
    <location>
        <position position="57"/>
    </location>
    <ligand>
        <name>Zn(2+)</name>
        <dbReference type="ChEBI" id="CHEBI:29105"/>
    </ligand>
</feature>
<comment type="subunit">
    <text evidence="10">Homotetramer.</text>
</comment>
<evidence type="ECO:0000256" key="6">
    <source>
        <dbReference type="ARBA" id="ARBA00022723"/>
    </source>
</evidence>
<dbReference type="GO" id="GO:0008270">
    <property type="term" value="F:zinc ion binding"/>
    <property type="evidence" value="ECO:0007669"/>
    <property type="project" value="UniProtKB-UniRule"/>
</dbReference>
<evidence type="ECO:0000256" key="3">
    <source>
        <dbReference type="ARBA" id="ARBA00004496"/>
    </source>
</evidence>
<comment type="cofactor">
    <cofactor evidence="10">
        <name>Zn(2+)</name>
        <dbReference type="ChEBI" id="CHEBI:29105"/>
    </cofactor>
    <text evidence="10">Binds 1 zinc ion per subunit.</text>
</comment>